<evidence type="ECO:0000256" key="8">
    <source>
        <dbReference type="HAMAP-Rule" id="MF_01241"/>
    </source>
</evidence>
<dbReference type="PROSITE" id="PS01161">
    <property type="entry name" value="GLC_GALNAC_ISOMERASE"/>
    <property type="match status" value="1"/>
</dbReference>
<dbReference type="CDD" id="cd01399">
    <property type="entry name" value="GlcN6P_deaminase"/>
    <property type="match status" value="1"/>
</dbReference>
<dbReference type="SUPFAM" id="SSF100950">
    <property type="entry name" value="NagB/RpiA/CoA transferase-like"/>
    <property type="match status" value="1"/>
</dbReference>
<dbReference type="InterPro" id="IPR004547">
    <property type="entry name" value="Glucosamine6P_isomerase"/>
</dbReference>
<organism evidence="10 11">
    <name type="scientific">Volucribacter psittacicida</name>
    <dbReference type="NCBI Taxonomy" id="203482"/>
    <lineage>
        <taxon>Bacteria</taxon>
        <taxon>Pseudomonadati</taxon>
        <taxon>Pseudomonadota</taxon>
        <taxon>Gammaproteobacteria</taxon>
        <taxon>Pasteurellales</taxon>
        <taxon>Pasteurellaceae</taxon>
        <taxon>Volucribacter</taxon>
    </lineage>
</organism>
<dbReference type="Pfam" id="PF01182">
    <property type="entry name" value="Glucosamine_iso"/>
    <property type="match status" value="1"/>
</dbReference>
<dbReference type="UniPathway" id="UPA00629">
    <property type="reaction ID" value="UER00684"/>
</dbReference>
<feature type="disulfide bond" description="Interchain" evidence="8">
    <location>
        <position position="219"/>
    </location>
</feature>
<feature type="site" description="Part of the allosteric site" evidence="8">
    <location>
        <position position="151"/>
    </location>
</feature>
<dbReference type="PANTHER" id="PTHR11280:SF5">
    <property type="entry name" value="GLUCOSAMINE-6-PHOSPHATE ISOMERASE"/>
    <property type="match status" value="1"/>
</dbReference>
<evidence type="ECO:0000256" key="5">
    <source>
        <dbReference type="ARBA" id="ARBA00055188"/>
    </source>
</evidence>
<dbReference type="Gene3D" id="3.40.50.1360">
    <property type="match status" value="1"/>
</dbReference>
<evidence type="ECO:0000256" key="4">
    <source>
        <dbReference type="ARBA" id="ARBA00023277"/>
    </source>
</evidence>
<name>A0A4R1G5P7_9PAST</name>
<gene>
    <name evidence="8" type="primary">nagB</name>
    <name evidence="10" type="ORF">EV694_0541</name>
</gene>
<proteinExistence type="inferred from homology"/>
<feature type="active site" description="Proton acceptor; for enolization step" evidence="8">
    <location>
        <position position="72"/>
    </location>
</feature>
<dbReference type="GO" id="GO:0042802">
    <property type="term" value="F:identical protein binding"/>
    <property type="evidence" value="ECO:0007669"/>
    <property type="project" value="TreeGrafter"/>
</dbReference>
<feature type="site" description="Part of the allosteric site" evidence="8">
    <location>
        <position position="161"/>
    </location>
</feature>
<evidence type="ECO:0000256" key="1">
    <source>
        <dbReference type="ARBA" id="ARBA00000644"/>
    </source>
</evidence>
<dbReference type="RefSeq" id="WP_132688851.1">
    <property type="nucleotide sequence ID" value="NZ_SMFT01000001.1"/>
</dbReference>
<evidence type="ECO:0000313" key="10">
    <source>
        <dbReference type="EMBL" id="TCK01903.1"/>
    </source>
</evidence>
<dbReference type="GO" id="GO:0006043">
    <property type="term" value="P:glucosamine catabolic process"/>
    <property type="evidence" value="ECO:0007669"/>
    <property type="project" value="TreeGrafter"/>
</dbReference>
<evidence type="ECO:0000256" key="6">
    <source>
        <dbReference type="ARBA" id="ARBA00060525"/>
    </source>
</evidence>
<accession>A0A4R1G5P7</accession>
<dbReference type="EMBL" id="SMFT01000001">
    <property type="protein sequence ID" value="TCK01903.1"/>
    <property type="molecule type" value="Genomic_DNA"/>
</dbReference>
<keyword evidence="3 8" id="KW-0378">Hydrolase</keyword>
<dbReference type="InterPro" id="IPR037171">
    <property type="entry name" value="NagB/RpiA_transferase-like"/>
</dbReference>
<dbReference type="FunFam" id="3.40.50.1360:FF:000002">
    <property type="entry name" value="Glucosamine-6-phosphate deaminase"/>
    <property type="match status" value="1"/>
</dbReference>
<feature type="active site" description="For ring-opening step" evidence="8">
    <location>
        <position position="141"/>
    </location>
</feature>
<comment type="similarity">
    <text evidence="7 8">Belongs to the glucosamine/galactosamine-6-phosphate isomerase family. NagB subfamily.</text>
</comment>
<evidence type="ECO:0000259" key="9">
    <source>
        <dbReference type="Pfam" id="PF01182"/>
    </source>
</evidence>
<dbReference type="GO" id="GO:0005829">
    <property type="term" value="C:cytosol"/>
    <property type="evidence" value="ECO:0007669"/>
    <property type="project" value="UniProtKB-ARBA"/>
</dbReference>
<dbReference type="EC" id="3.5.99.6" evidence="8"/>
<dbReference type="GO" id="GO:0006046">
    <property type="term" value="P:N-acetylglucosamine catabolic process"/>
    <property type="evidence" value="ECO:0007669"/>
    <property type="project" value="UniProtKB-UniRule"/>
</dbReference>
<feature type="site" description="Part of the allosteric site" evidence="8">
    <location>
        <position position="160"/>
    </location>
</feature>
<sequence length="271" mass="30529">MRLIPLQNAEQVSKWAARYIVDRINQFAPSEEKPFVLGLPTGGTPLQTYKELIALYQKGEVSFKYVVTFNMDEYVGLPKEHPESYHSFMWNNFFNHIDIQAENVNILDGNTADHDAECRRYEEKIKSYGKIHLFMGGVGVDGHIAFNEPGSSLSSRTRIKTLTQDTLIANSRFFDNDVSKVPKYALTVGVGTLLDAQEVMLLVTGHNKALALQAGVEGCINHLWTISALQLHRHAIFVADESAMQELKLKTVKYFTELEARAIHSVLEGEK</sequence>
<feature type="domain" description="Glucosamine/galactosamine-6-phosphate isomerase" evidence="9">
    <location>
        <begin position="8"/>
        <end position="217"/>
    </location>
</feature>
<feature type="site" description="Part of the allosteric site" evidence="8">
    <location>
        <position position="158"/>
    </location>
</feature>
<evidence type="ECO:0000256" key="2">
    <source>
        <dbReference type="ARBA" id="ARBA00022533"/>
    </source>
</evidence>
<dbReference type="InterPro" id="IPR018321">
    <property type="entry name" value="Glucosamine6P_isomerase_CS"/>
</dbReference>
<comment type="activity regulation">
    <text evidence="8">Allosterically activated by N-acetylglucosamine 6-phosphate (GlcNAc6P).</text>
</comment>
<keyword evidence="11" id="KW-1185">Reference proteome</keyword>
<feature type="active site" description="Proton acceptor; for ring-opening step" evidence="8">
    <location>
        <position position="143"/>
    </location>
</feature>
<evidence type="ECO:0000313" key="11">
    <source>
        <dbReference type="Proteomes" id="UP000294702"/>
    </source>
</evidence>
<evidence type="ECO:0000256" key="3">
    <source>
        <dbReference type="ARBA" id="ARBA00022801"/>
    </source>
</evidence>
<comment type="caution">
    <text evidence="10">The sequence shown here is derived from an EMBL/GenBank/DDBJ whole genome shotgun (WGS) entry which is preliminary data.</text>
</comment>
<feature type="active site" description="For ring-opening step" evidence="8">
    <location>
        <position position="148"/>
    </location>
</feature>
<dbReference type="HAMAP" id="MF_01241">
    <property type="entry name" value="GlcN6P_deamin"/>
    <property type="match status" value="1"/>
</dbReference>
<dbReference type="NCBIfam" id="TIGR00502">
    <property type="entry name" value="nagB"/>
    <property type="match status" value="1"/>
</dbReference>
<comment type="catalytic activity">
    <reaction evidence="1 8">
        <text>alpha-D-glucosamine 6-phosphate + H2O = beta-D-fructose 6-phosphate + NH4(+)</text>
        <dbReference type="Rhea" id="RHEA:12172"/>
        <dbReference type="ChEBI" id="CHEBI:15377"/>
        <dbReference type="ChEBI" id="CHEBI:28938"/>
        <dbReference type="ChEBI" id="CHEBI:57634"/>
        <dbReference type="ChEBI" id="CHEBI:75989"/>
        <dbReference type="EC" id="3.5.99.6"/>
    </reaction>
</comment>
<keyword evidence="2 8" id="KW-0021">Allosteric enzyme</keyword>
<comment type="pathway">
    <text evidence="6 8">Amino-sugar metabolism; N-acetylneuraminate degradation; D-fructose 6-phosphate from N-acetylneuraminate: step 5/5.</text>
</comment>
<evidence type="ECO:0000256" key="7">
    <source>
        <dbReference type="ARBA" id="ARBA00061194"/>
    </source>
</evidence>
<keyword evidence="4 8" id="KW-0119">Carbohydrate metabolism</keyword>
<dbReference type="Proteomes" id="UP000294702">
    <property type="component" value="Unassembled WGS sequence"/>
</dbReference>
<comment type="subunit">
    <text evidence="8">Homohexamer; trimer of disulfide-linked dimers.</text>
</comment>
<dbReference type="GO" id="GO:0004342">
    <property type="term" value="F:glucosamine-6-phosphate deaminase activity"/>
    <property type="evidence" value="ECO:0007669"/>
    <property type="project" value="UniProtKB-UniRule"/>
</dbReference>
<dbReference type="AlphaFoldDB" id="A0A4R1G5P7"/>
<keyword evidence="8" id="KW-1015">Disulfide bond</keyword>
<dbReference type="PANTHER" id="PTHR11280">
    <property type="entry name" value="GLUCOSAMINE-6-PHOSPHATE ISOMERASE"/>
    <property type="match status" value="1"/>
</dbReference>
<dbReference type="InterPro" id="IPR006148">
    <property type="entry name" value="Glc/Gal-6P_isomerase"/>
</dbReference>
<dbReference type="GO" id="GO:0005975">
    <property type="term" value="P:carbohydrate metabolic process"/>
    <property type="evidence" value="ECO:0007669"/>
    <property type="project" value="InterPro"/>
</dbReference>
<dbReference type="OrthoDB" id="9791139at2"/>
<reference evidence="10 11" key="1">
    <citation type="submission" date="2019-03" db="EMBL/GenBank/DDBJ databases">
        <title>Genomic Encyclopedia of Type Strains, Phase IV (KMG-IV): sequencing the most valuable type-strain genomes for metagenomic binning, comparative biology and taxonomic classification.</title>
        <authorList>
            <person name="Goeker M."/>
        </authorList>
    </citation>
    <scope>NUCLEOTIDE SEQUENCE [LARGE SCALE GENOMIC DNA]</scope>
    <source>
        <strain evidence="10 11">DSM 15534</strain>
    </source>
</reference>
<protein>
    <recommendedName>
        <fullName evidence="8">Glucosamine-6-phosphate deaminase</fullName>
        <ecNumber evidence="8">3.5.99.6</ecNumber>
    </recommendedName>
    <alternativeName>
        <fullName evidence="8">GlcN6P deaminase</fullName>
        <shortName evidence="8">GNPDA</shortName>
    </alternativeName>
    <alternativeName>
        <fullName evidence="8">Glucosamine-6-phosphate isomerase</fullName>
    </alternativeName>
</protein>
<comment type="function">
    <text evidence="5 8">Catalyzes the reversible isomerization-deamination of glucosamine 6-phosphate (GlcN6P) to form fructose 6-phosphate (Fru6P) and ammonium ion.</text>
</comment>
<dbReference type="GO" id="GO:0019262">
    <property type="term" value="P:N-acetylneuraminate catabolic process"/>
    <property type="evidence" value="ECO:0007669"/>
    <property type="project" value="UniProtKB-UniRule"/>
</dbReference>